<dbReference type="AlphaFoldDB" id="A0A0F8ZGT7"/>
<protein>
    <submittedName>
        <fullName evidence="1">Uncharacterized protein</fullName>
    </submittedName>
</protein>
<sequence>SDKSTRSLTLVQKETLVKYILLTWSRPPEVREHLREGFEKGTETGIEYFSEFDLPENHKVVINNNYLKFQHENYIINLIDPPDDGLVKHLLSFYFGVKIVKNSFDFVTLDNPIVFYNSYYKYQKKKGNDFIKKRRQEALAKIKKNKRVASVLISTSDHPEKAPEVEGVEIYFPLTPKICLFLIDKQKGSKLLSIQNIIKETILQANHFIYSHKADFNFIKKVIKENPQYNIRKGKRVKVKGFKVNPKGKGEPKFKALGIYDLLKKDDFLQ</sequence>
<dbReference type="EMBL" id="LAZR01060446">
    <property type="protein sequence ID" value="KKK65649.1"/>
    <property type="molecule type" value="Genomic_DNA"/>
</dbReference>
<comment type="caution">
    <text evidence="1">The sequence shown here is derived from an EMBL/GenBank/DDBJ whole genome shotgun (WGS) entry which is preliminary data.</text>
</comment>
<gene>
    <name evidence="1" type="ORF">LCGC14_2972020</name>
</gene>
<reference evidence="1" key="1">
    <citation type="journal article" date="2015" name="Nature">
        <title>Complex archaea that bridge the gap between prokaryotes and eukaryotes.</title>
        <authorList>
            <person name="Spang A."/>
            <person name="Saw J.H."/>
            <person name="Jorgensen S.L."/>
            <person name="Zaremba-Niedzwiedzka K."/>
            <person name="Martijn J."/>
            <person name="Lind A.E."/>
            <person name="van Eijk R."/>
            <person name="Schleper C."/>
            <person name="Guy L."/>
            <person name="Ettema T.J."/>
        </authorList>
    </citation>
    <scope>NUCLEOTIDE SEQUENCE</scope>
</reference>
<accession>A0A0F8ZGT7</accession>
<organism evidence="1">
    <name type="scientific">marine sediment metagenome</name>
    <dbReference type="NCBI Taxonomy" id="412755"/>
    <lineage>
        <taxon>unclassified sequences</taxon>
        <taxon>metagenomes</taxon>
        <taxon>ecological metagenomes</taxon>
    </lineage>
</organism>
<proteinExistence type="predicted"/>
<feature type="non-terminal residue" evidence="1">
    <location>
        <position position="1"/>
    </location>
</feature>
<evidence type="ECO:0000313" key="1">
    <source>
        <dbReference type="EMBL" id="KKK65649.1"/>
    </source>
</evidence>
<name>A0A0F8ZGT7_9ZZZZ</name>